<dbReference type="SMART" id="SM00642">
    <property type="entry name" value="Aamy"/>
    <property type="match status" value="1"/>
</dbReference>
<protein>
    <submittedName>
        <fullName evidence="5">Alpha amylase</fullName>
    </submittedName>
</protein>
<accession>A0ABP3B5B6</accession>
<comment type="caution">
    <text evidence="5">The sequence shown here is derived from an EMBL/GenBank/DDBJ whole genome shotgun (WGS) entry which is preliminary data.</text>
</comment>
<dbReference type="NCBIfam" id="TIGR04183">
    <property type="entry name" value="Por_Secre_tail"/>
    <property type="match status" value="1"/>
</dbReference>
<feature type="signal peptide" evidence="3">
    <location>
        <begin position="1"/>
        <end position="18"/>
    </location>
</feature>
<evidence type="ECO:0000256" key="3">
    <source>
        <dbReference type="SAM" id="SignalP"/>
    </source>
</evidence>
<keyword evidence="2 3" id="KW-0732">Signal</keyword>
<name>A0ABP3B5B6_9FLAO</name>
<dbReference type="InterPro" id="IPR017853">
    <property type="entry name" value="GH"/>
</dbReference>
<dbReference type="CDD" id="cd11350">
    <property type="entry name" value="AmyAc_4"/>
    <property type="match status" value="1"/>
</dbReference>
<dbReference type="RefSeq" id="WP_034646835.1">
    <property type="nucleotide sequence ID" value="NZ_ARZX01000026.1"/>
</dbReference>
<dbReference type="EMBL" id="ARZX01000026">
    <property type="protein sequence ID" value="EWH11644.1"/>
    <property type="molecule type" value="Genomic_DNA"/>
</dbReference>
<feature type="chain" id="PRO_5045237619" evidence="3">
    <location>
        <begin position="19"/>
        <end position="1113"/>
    </location>
</feature>
<dbReference type="SUPFAM" id="SSF51445">
    <property type="entry name" value="(Trans)glycosidases"/>
    <property type="match status" value="1"/>
</dbReference>
<comment type="similarity">
    <text evidence="1">Belongs to the glycosyl hydrolase 13 family.</text>
</comment>
<dbReference type="InterPro" id="IPR013783">
    <property type="entry name" value="Ig-like_fold"/>
</dbReference>
<feature type="domain" description="Glycosyl hydrolase family 13 catalytic" evidence="4">
    <location>
        <begin position="375"/>
        <end position="744"/>
    </location>
</feature>
<organism evidence="5 6">
    <name type="scientific">Cellulophaga geojensis KL-A</name>
    <dbReference type="NCBI Taxonomy" id="1328323"/>
    <lineage>
        <taxon>Bacteria</taxon>
        <taxon>Pseudomonadati</taxon>
        <taxon>Bacteroidota</taxon>
        <taxon>Flavobacteriia</taxon>
        <taxon>Flavobacteriales</taxon>
        <taxon>Flavobacteriaceae</taxon>
        <taxon>Cellulophaga</taxon>
    </lineage>
</organism>
<dbReference type="SUPFAM" id="SSF103647">
    <property type="entry name" value="TSP type-3 repeat"/>
    <property type="match status" value="1"/>
</dbReference>
<proteinExistence type="inferred from homology"/>
<evidence type="ECO:0000259" key="4">
    <source>
        <dbReference type="SMART" id="SM00642"/>
    </source>
</evidence>
<dbReference type="SUPFAM" id="SSF81296">
    <property type="entry name" value="E set domains"/>
    <property type="match status" value="1"/>
</dbReference>
<gene>
    <name evidence="5" type="ORF">KLA_15580</name>
</gene>
<evidence type="ECO:0000256" key="2">
    <source>
        <dbReference type="ARBA" id="ARBA00022729"/>
    </source>
</evidence>
<dbReference type="Proteomes" id="UP000019275">
    <property type="component" value="Unassembled WGS sequence"/>
</dbReference>
<evidence type="ECO:0000313" key="5">
    <source>
        <dbReference type="EMBL" id="EWH11644.1"/>
    </source>
</evidence>
<dbReference type="Pfam" id="PF18962">
    <property type="entry name" value="Por_Secre_tail"/>
    <property type="match status" value="1"/>
</dbReference>
<sequence length="1113" mass="124135">MKKTLLLLFLFFTTLGFAQQQNVTYSVSPDTFGENEEITITVSNLDVSTWGVSDVYLWAWSLDADGENSQDSPTNGSWTNSSEDQKLTANGDGTYSFVFTPSSFFNRTNIGQIGMLIKAKNGDGDKKTQDYIFNVGTFQFNLNSPTETTTVLNSGDNLSIEATSSINATFVLKANNVIVDTQTGITAYSYTYTIAENTNFSLEVTNDTETKLATFNAVVSPTVEEAPVPAGMLDGINLDPLDATKATLVLYAPLKDFVHVIGDFNNWQINNNYLMKKDSTTDRFWIELTGLTPQTNHMYQYLVNFEINVADPYSTLVLDPYSDQYIDEVTYPNLPAYPTNLTTEAVTILRTGDADYNWQTTNFVAPDKTDLVVYEVLLRDFDALHSFEALENRLDYIQKLGINAIELMPVSEFDGNESWGYNPSFHMALDKYYGTKDAFKSLIDECHSRGIAVILDVVYNHASGQNPYFRLWNDSNGGLGGKVTADNPFFNEEAKHSYSVFNDYNHQSTATQEYVKRTAQYWIEEYNLDGFRWDLTKGFTQNCTANDESCTNAYQQDRVDVLKQYADDQWEVNDDFYIIFEHLGGITEEEQWADYRVAEGKGILLWNKQTEAYNEALMGYNTGGKSNFSGVSYAQKGFKQASAVSFMESHDEERLLYKSLNFGNEEGNYSTKNLNTALARLQTAGAFFFTVPGPKMIWQFGELGYDISIEENGRVGNKPILWEYANNPNRKAVYNSWSKIINLKKKAEVFSTTNFTVDASNASGLKRIHLTLESATTDQIKHIVVLGNFGMSAQSITADFQETGTWYNLLEKNTPLEVTTTATGLNLEAGEFVIYADKPFVDPNDLDSDGVANVDDACPNTPIGTTVDVTGCSLFTLPVTNYQIATVSETCKDANNGKIAITTTENLNYTVSITGPSGFSSTEDFTTEFSLENLNAGTYTVCFTINGETGYEQCFTVLISEPEDLSVSSKINTSDKSASLTLKGADVYFVTINGVTYETTENNINLNLQPGMNRISAETGIDCQGKFTEEVFVSEEVRFFPNPVQTELKVYCAGKDLNVTYTLYDFTGRQLESNTKEVDANREISIATSALKKGKYVVTVKGKTIRKTFKIIK</sequence>
<dbReference type="Pfam" id="PF00128">
    <property type="entry name" value="Alpha-amylase"/>
    <property type="match status" value="2"/>
</dbReference>
<dbReference type="InterPro" id="IPR006047">
    <property type="entry name" value="GH13_cat_dom"/>
</dbReference>
<dbReference type="InterPro" id="IPR014756">
    <property type="entry name" value="Ig_E-set"/>
</dbReference>
<evidence type="ECO:0000256" key="1">
    <source>
        <dbReference type="ARBA" id="ARBA00008061"/>
    </source>
</evidence>
<dbReference type="InterPro" id="IPR026444">
    <property type="entry name" value="Secre_tail"/>
</dbReference>
<dbReference type="Gene3D" id="2.60.40.10">
    <property type="entry name" value="Immunoglobulins"/>
    <property type="match status" value="1"/>
</dbReference>
<dbReference type="PANTHER" id="PTHR43002">
    <property type="entry name" value="GLYCOGEN DEBRANCHING ENZYME"/>
    <property type="match status" value="1"/>
</dbReference>
<keyword evidence="6" id="KW-1185">Reference proteome</keyword>
<dbReference type="InterPro" id="IPR028974">
    <property type="entry name" value="TSP_type-3_rpt"/>
</dbReference>
<reference evidence="5 6" key="1">
    <citation type="journal article" date="2014" name="Genome Announc.">
        <title>Draft Genome Sequence of the Carrageenan-Degrading Bacterium Cellulophaga sp. Strain KL-A, Isolated from Decaying Marine Algae.</title>
        <authorList>
            <person name="Shan D."/>
            <person name="Ying J."/>
            <person name="Li X."/>
            <person name="Gao Z."/>
            <person name="Wei G."/>
            <person name="Shao Z."/>
        </authorList>
    </citation>
    <scope>NUCLEOTIDE SEQUENCE [LARGE SCALE GENOMIC DNA]</scope>
    <source>
        <strain evidence="5 6">KL-A</strain>
    </source>
</reference>
<evidence type="ECO:0000313" key="6">
    <source>
        <dbReference type="Proteomes" id="UP000019275"/>
    </source>
</evidence>
<dbReference type="Gene3D" id="3.20.20.80">
    <property type="entry name" value="Glycosidases"/>
    <property type="match status" value="1"/>
</dbReference>